<dbReference type="Gene3D" id="3.40.50.300">
    <property type="entry name" value="P-loop containing nucleotide triphosphate hydrolases"/>
    <property type="match status" value="1"/>
</dbReference>
<dbReference type="PROSITE" id="PS51722">
    <property type="entry name" value="G_TR_2"/>
    <property type="match status" value="1"/>
</dbReference>
<dbReference type="InterPro" id="IPR009000">
    <property type="entry name" value="Transl_B-barrel_sf"/>
</dbReference>
<keyword evidence="10" id="KW-0251">Elongation factor</keyword>
<dbReference type="CDD" id="cd04171">
    <property type="entry name" value="SelB"/>
    <property type="match status" value="1"/>
</dbReference>
<dbReference type="CDD" id="cd15491">
    <property type="entry name" value="selB_III"/>
    <property type="match status" value="1"/>
</dbReference>
<dbReference type="SUPFAM" id="SSF50465">
    <property type="entry name" value="EF-Tu/eEF-1alpha/eIF2-gamma C-terminal domain"/>
    <property type="match status" value="1"/>
</dbReference>
<dbReference type="Pfam" id="PF03144">
    <property type="entry name" value="GTP_EFTU_D2"/>
    <property type="match status" value="1"/>
</dbReference>
<sequence>MQYVTIGTAGHVDHGKTCLVKALTGVDTDRLLEEKQRGLTVDLGFAPVDLGQEILGGIIDVPGHEHFIKNMLAGVWGMEIILFVVAADEGIMPQTVEHLQILSLLGIKKGLIALTRCDLADATQKQKVRQDIETLVKGTFLEQAPIIETSILTGEGIKTIRKELSQLAKMLPPKDLSLPYFLPIDRAFTVPGFGTVITGTLVQGRICAGAKGILYPKGKEVKIRRLEIFGKQAEWVQAGTRVAVNLPGIEKKQISRGMVLAQPGSQKPAGRINIQFQTVKSLKEPVKNNSRIQVCWGCGTFQGRILLEGKEQIFPGEECQAQLRLEKELYIKPGDHLILRKYSPSETIGGGVVIQLCDKVRREKVCQKPEESGETMKKICILYQQAGFFPPKTCEVKKQLGKEPGFSGAFFKMIQQGDLCRFGEGDYMAKAYYKKGKECAAFLFRQHGEIPTGMFRDILGISRKCAITLLESYDKEHFTSWNGKKRILARSIG</sequence>
<dbReference type="InterPro" id="IPR036390">
    <property type="entry name" value="WH_DNA-bd_sf"/>
</dbReference>
<evidence type="ECO:0000256" key="4">
    <source>
        <dbReference type="ARBA" id="ARBA00022741"/>
    </source>
</evidence>
<dbReference type="SUPFAM" id="SSF50447">
    <property type="entry name" value="Translation proteins"/>
    <property type="match status" value="1"/>
</dbReference>
<evidence type="ECO:0000256" key="6">
    <source>
        <dbReference type="ARBA" id="ARBA00023134"/>
    </source>
</evidence>
<dbReference type="SUPFAM" id="SSF52540">
    <property type="entry name" value="P-loop containing nucleoside triphosphate hydrolases"/>
    <property type="match status" value="1"/>
</dbReference>
<keyword evidence="6" id="KW-0342">GTP-binding</keyword>
<keyword evidence="4" id="KW-0547">Nucleotide-binding</keyword>
<evidence type="ECO:0000256" key="2">
    <source>
        <dbReference type="ARBA" id="ARBA00015953"/>
    </source>
</evidence>
<dbReference type="PANTHER" id="PTHR43721">
    <property type="entry name" value="ELONGATION FACTOR TU-RELATED"/>
    <property type="match status" value="1"/>
</dbReference>
<feature type="domain" description="Tr-type G" evidence="9">
    <location>
        <begin position="1"/>
        <end position="174"/>
    </location>
</feature>
<proteinExistence type="predicted"/>
<evidence type="ECO:0000256" key="5">
    <source>
        <dbReference type="ARBA" id="ARBA00022917"/>
    </source>
</evidence>
<dbReference type="Gene3D" id="1.10.10.10">
    <property type="entry name" value="Winged helix-like DNA-binding domain superfamily/Winged helix DNA-binding domain"/>
    <property type="match status" value="1"/>
</dbReference>
<dbReference type="InterPro" id="IPR000795">
    <property type="entry name" value="T_Tr_GTP-bd_dom"/>
</dbReference>
<keyword evidence="5" id="KW-0648">Protein biosynthesis</keyword>
<reference evidence="10 11" key="1">
    <citation type="journal article" date="2021" name="ISME Commun">
        <title>Automated analysis of genomic sequences facilitates high-throughput and comprehensive description of bacteria.</title>
        <authorList>
            <person name="Hitch T.C.A."/>
        </authorList>
    </citation>
    <scope>NUCLEOTIDE SEQUENCE [LARGE SCALE GENOMIC DNA]</scope>
    <source>
        <strain evidence="10 11">Sanger_23</strain>
    </source>
</reference>
<evidence type="ECO:0000259" key="9">
    <source>
        <dbReference type="PROSITE" id="PS51722"/>
    </source>
</evidence>
<dbReference type="Pfam" id="PF09107">
    <property type="entry name" value="WHD_3rd_SelB"/>
    <property type="match status" value="1"/>
</dbReference>
<evidence type="ECO:0000256" key="3">
    <source>
        <dbReference type="ARBA" id="ARBA00022490"/>
    </source>
</evidence>
<keyword evidence="11" id="KW-1185">Reference proteome</keyword>
<gene>
    <name evidence="10" type="primary">selB</name>
    <name evidence="10" type="ORF">OCV61_02520</name>
</gene>
<dbReference type="Gene3D" id="2.40.30.10">
    <property type="entry name" value="Translation factors"/>
    <property type="match status" value="2"/>
</dbReference>
<comment type="subcellular location">
    <subcellularLocation>
        <location evidence="1">Cytoplasm</location>
    </subcellularLocation>
</comment>
<dbReference type="InterPro" id="IPR057335">
    <property type="entry name" value="Beta-barrel_SelB"/>
</dbReference>
<dbReference type="PANTHER" id="PTHR43721:SF22">
    <property type="entry name" value="ELONGATION FACTOR TU, MITOCHONDRIAL"/>
    <property type="match status" value="1"/>
</dbReference>
<dbReference type="InterPro" id="IPR015191">
    <property type="entry name" value="SelB_WHD4"/>
</dbReference>
<comment type="function">
    <text evidence="7">Translation factor necessary for the incorporation of selenocysteine into proteins. It probably replaces EF-Tu for the insertion of selenocysteine directed by the UGA codon. SelB binds GTP and GDP.</text>
</comment>
<dbReference type="NCBIfam" id="TIGR00475">
    <property type="entry name" value="selB"/>
    <property type="match status" value="1"/>
</dbReference>
<evidence type="ECO:0000256" key="8">
    <source>
        <dbReference type="ARBA" id="ARBA00031615"/>
    </source>
</evidence>
<evidence type="ECO:0000313" key="11">
    <source>
        <dbReference type="Proteomes" id="UP001652409"/>
    </source>
</evidence>
<evidence type="ECO:0000256" key="1">
    <source>
        <dbReference type="ARBA" id="ARBA00004496"/>
    </source>
</evidence>
<dbReference type="NCBIfam" id="TIGR00231">
    <property type="entry name" value="small_GTP"/>
    <property type="match status" value="1"/>
</dbReference>
<dbReference type="InterPro" id="IPR004161">
    <property type="entry name" value="EFTu-like_2"/>
</dbReference>
<dbReference type="InterPro" id="IPR009001">
    <property type="entry name" value="Transl_elong_EF1A/Init_IF2_C"/>
</dbReference>
<dbReference type="EMBL" id="JAOQJL010000003">
    <property type="protein sequence ID" value="MCU6764283.1"/>
    <property type="molecule type" value="Genomic_DNA"/>
</dbReference>
<dbReference type="InterPro" id="IPR004535">
    <property type="entry name" value="Transl_elong_SelB"/>
</dbReference>
<dbReference type="GO" id="GO:0003746">
    <property type="term" value="F:translation elongation factor activity"/>
    <property type="evidence" value="ECO:0007669"/>
    <property type="project" value="UniProtKB-KW"/>
</dbReference>
<dbReference type="Pfam" id="PF00009">
    <property type="entry name" value="GTP_EFTU"/>
    <property type="match status" value="1"/>
</dbReference>
<organism evidence="10 11">
    <name type="scientific">Blautia ammoniilytica</name>
    <dbReference type="NCBI Taxonomy" id="2981782"/>
    <lineage>
        <taxon>Bacteria</taxon>
        <taxon>Bacillati</taxon>
        <taxon>Bacillota</taxon>
        <taxon>Clostridia</taxon>
        <taxon>Lachnospirales</taxon>
        <taxon>Lachnospiraceae</taxon>
        <taxon>Blautia</taxon>
    </lineage>
</organism>
<name>A0ABT2TPY4_9FIRM</name>
<accession>A0ABT2TPY4</accession>
<dbReference type="InterPro" id="IPR027417">
    <property type="entry name" value="P-loop_NTPase"/>
</dbReference>
<dbReference type="InterPro" id="IPR050055">
    <property type="entry name" value="EF-Tu_GTPase"/>
</dbReference>
<dbReference type="RefSeq" id="WP_158420509.1">
    <property type="nucleotide sequence ID" value="NZ_JAOQJL010000003.1"/>
</dbReference>
<dbReference type="CDD" id="cd03696">
    <property type="entry name" value="SelB_II"/>
    <property type="match status" value="1"/>
</dbReference>
<dbReference type="Proteomes" id="UP001652409">
    <property type="component" value="Unassembled WGS sequence"/>
</dbReference>
<dbReference type="Pfam" id="PF25461">
    <property type="entry name" value="Beta-barrel_SelB"/>
    <property type="match status" value="1"/>
</dbReference>
<dbReference type="InterPro" id="IPR005225">
    <property type="entry name" value="Small_GTP-bd"/>
</dbReference>
<comment type="caution">
    <text evidence="10">The sequence shown here is derived from an EMBL/GenBank/DDBJ whole genome shotgun (WGS) entry which is preliminary data.</text>
</comment>
<protein>
    <recommendedName>
        <fullName evidence="2">Selenocysteine-specific elongation factor</fullName>
    </recommendedName>
    <alternativeName>
        <fullName evidence="8">SelB translation factor</fullName>
    </alternativeName>
</protein>
<dbReference type="SUPFAM" id="SSF46785">
    <property type="entry name" value="Winged helix' DNA-binding domain"/>
    <property type="match status" value="1"/>
</dbReference>
<evidence type="ECO:0000313" key="10">
    <source>
        <dbReference type="EMBL" id="MCU6764283.1"/>
    </source>
</evidence>
<keyword evidence="3" id="KW-0963">Cytoplasm</keyword>
<dbReference type="InterPro" id="IPR036388">
    <property type="entry name" value="WH-like_DNA-bd_sf"/>
</dbReference>
<evidence type="ECO:0000256" key="7">
    <source>
        <dbReference type="ARBA" id="ARBA00025526"/>
    </source>
</evidence>